<evidence type="ECO:0000313" key="4">
    <source>
        <dbReference type="Proteomes" id="UP000054481"/>
    </source>
</evidence>
<proteinExistence type="predicted"/>
<feature type="compositionally biased region" description="Low complexity" evidence="1">
    <location>
        <begin position="205"/>
        <end position="224"/>
    </location>
</feature>
<evidence type="ECO:0000256" key="2">
    <source>
        <dbReference type="SAM" id="SignalP"/>
    </source>
</evidence>
<feature type="chain" id="PRO_5002526755" evidence="2">
    <location>
        <begin position="23"/>
        <end position="254"/>
    </location>
</feature>
<sequence>MYFKVALVSSALLAAELVAGHGAIIKAVTPDGGESMALGVNPDTPRDGTRRNPNQQDSTRFQGSTAGSTGETLEGGANDVETGTKAIMQMTGQPLAQIRAGGEITMTVHQVNADGAGPYECMINADGTAEDWQNIEVTQNVPGNERGRNRDGNMSDIPLKVAVPAGQHPTFAWSAAPGAAAPGAAAPAAGAAGANRATAAGAAPGAAGALDTDTTAATGATGAQGKKGRKNRNNKRAAFIKSIDPVTRAVTFTA</sequence>
<evidence type="ECO:0000313" key="3">
    <source>
        <dbReference type="EMBL" id="KJZ76107.1"/>
    </source>
</evidence>
<feature type="region of interest" description="Disordered" evidence="1">
    <location>
        <begin position="205"/>
        <end position="233"/>
    </location>
</feature>
<organism evidence="3 4">
    <name type="scientific">Hirsutella minnesotensis 3608</name>
    <dbReference type="NCBI Taxonomy" id="1043627"/>
    <lineage>
        <taxon>Eukaryota</taxon>
        <taxon>Fungi</taxon>
        <taxon>Dikarya</taxon>
        <taxon>Ascomycota</taxon>
        <taxon>Pezizomycotina</taxon>
        <taxon>Sordariomycetes</taxon>
        <taxon>Hypocreomycetidae</taxon>
        <taxon>Hypocreales</taxon>
        <taxon>Ophiocordycipitaceae</taxon>
        <taxon>Hirsutella</taxon>
    </lineage>
</organism>
<gene>
    <name evidence="3" type="ORF">HIM_04563</name>
</gene>
<dbReference type="Pfam" id="PF11327">
    <property type="entry name" value="Egh16-like"/>
    <property type="match status" value="1"/>
</dbReference>
<dbReference type="AlphaFoldDB" id="A0A0F8A1C6"/>
<dbReference type="OrthoDB" id="5418436at2759"/>
<protein>
    <submittedName>
        <fullName evidence="3">Uncharacterized protein</fullName>
    </submittedName>
</protein>
<keyword evidence="4" id="KW-1185">Reference proteome</keyword>
<keyword evidence="2" id="KW-0732">Signal</keyword>
<name>A0A0F8A1C6_9HYPO</name>
<accession>A0A0F8A1C6</accession>
<reference evidence="3 4" key="1">
    <citation type="journal article" date="2014" name="Genome Biol. Evol.">
        <title>Comparative genomics and transcriptomics analyses reveal divergent lifestyle features of nematode endoparasitic fungus Hirsutella minnesotensis.</title>
        <authorList>
            <person name="Lai Y."/>
            <person name="Liu K."/>
            <person name="Zhang X."/>
            <person name="Zhang X."/>
            <person name="Li K."/>
            <person name="Wang N."/>
            <person name="Shu C."/>
            <person name="Wu Y."/>
            <person name="Wang C."/>
            <person name="Bushley K.E."/>
            <person name="Xiang M."/>
            <person name="Liu X."/>
        </authorList>
    </citation>
    <scope>NUCLEOTIDE SEQUENCE [LARGE SCALE GENOMIC DNA]</scope>
    <source>
        <strain evidence="3 4">3608</strain>
    </source>
</reference>
<dbReference type="PANTHER" id="PTHR34618:SF4">
    <property type="entry name" value="CAS1"/>
    <property type="match status" value="1"/>
</dbReference>
<dbReference type="EMBL" id="KQ030513">
    <property type="protein sequence ID" value="KJZ76107.1"/>
    <property type="molecule type" value="Genomic_DNA"/>
</dbReference>
<feature type="compositionally biased region" description="Polar residues" evidence="1">
    <location>
        <begin position="51"/>
        <end position="71"/>
    </location>
</feature>
<feature type="signal peptide" evidence="2">
    <location>
        <begin position="1"/>
        <end position="22"/>
    </location>
</feature>
<evidence type="ECO:0000256" key="1">
    <source>
        <dbReference type="SAM" id="MobiDB-lite"/>
    </source>
</evidence>
<feature type="region of interest" description="Disordered" evidence="1">
    <location>
        <begin position="32"/>
        <end position="78"/>
    </location>
</feature>
<dbReference type="Proteomes" id="UP000054481">
    <property type="component" value="Unassembled WGS sequence"/>
</dbReference>
<dbReference type="InterPro" id="IPR021476">
    <property type="entry name" value="Egh16-like"/>
</dbReference>
<dbReference type="PANTHER" id="PTHR34618">
    <property type="entry name" value="SURFACE PROTEIN MAS1, PUTATIVE-RELATED"/>
    <property type="match status" value="1"/>
</dbReference>